<name>A0A4U9ULB5_SERFO</name>
<protein>
    <submittedName>
        <fullName evidence="1">Uncharacterized protein</fullName>
    </submittedName>
</protein>
<evidence type="ECO:0000313" key="1">
    <source>
        <dbReference type="EMBL" id="VTR32939.1"/>
    </source>
</evidence>
<dbReference type="AlphaFoldDB" id="A0A4U9ULB5"/>
<dbReference type="EMBL" id="CABEEZ010000072">
    <property type="protein sequence ID" value="VTR32939.1"/>
    <property type="molecule type" value="Genomic_DNA"/>
</dbReference>
<sequence length="58" mass="6362">MLAMWWMLSDLLPNGHGRGGIGKNLGEVISAGISYDVYHHTGLEAEILVQQGVDVQFH</sequence>
<accession>A0A4U9ULB5</accession>
<reference evidence="1" key="1">
    <citation type="submission" date="2019-05" db="EMBL/GenBank/DDBJ databases">
        <authorList>
            <consortium name="Pathogen Informatics"/>
        </authorList>
    </citation>
    <scope>NUCLEOTIDE SEQUENCE [LARGE SCALE GENOMIC DNA]</scope>
    <source>
        <strain evidence="1">NCTC12965</strain>
    </source>
</reference>
<organism evidence="1">
    <name type="scientific">Serratia fonticola</name>
    <dbReference type="NCBI Taxonomy" id="47917"/>
    <lineage>
        <taxon>Bacteria</taxon>
        <taxon>Pseudomonadati</taxon>
        <taxon>Pseudomonadota</taxon>
        <taxon>Gammaproteobacteria</taxon>
        <taxon>Enterobacterales</taxon>
        <taxon>Yersiniaceae</taxon>
        <taxon>Serratia</taxon>
    </lineage>
</organism>
<proteinExistence type="predicted"/>
<gene>
    <name evidence="1" type="ORF">NCTC12965_03424</name>
</gene>